<accession>A0ACC3AIX4</accession>
<name>A0ACC3AIX4_9EURO</name>
<gene>
    <name evidence="1" type="ORF">H2198_000798</name>
</gene>
<dbReference type="Proteomes" id="UP001172386">
    <property type="component" value="Unassembled WGS sequence"/>
</dbReference>
<protein>
    <submittedName>
        <fullName evidence="1">Uncharacterized protein</fullName>
    </submittedName>
</protein>
<proteinExistence type="predicted"/>
<organism evidence="1 2">
    <name type="scientific">Neophaeococcomyces mojaviensis</name>
    <dbReference type="NCBI Taxonomy" id="3383035"/>
    <lineage>
        <taxon>Eukaryota</taxon>
        <taxon>Fungi</taxon>
        <taxon>Dikarya</taxon>
        <taxon>Ascomycota</taxon>
        <taxon>Pezizomycotina</taxon>
        <taxon>Eurotiomycetes</taxon>
        <taxon>Chaetothyriomycetidae</taxon>
        <taxon>Chaetothyriales</taxon>
        <taxon>Chaetothyriales incertae sedis</taxon>
        <taxon>Neophaeococcomyces</taxon>
    </lineage>
</organism>
<sequence length="224" mass="25062">MPANPFTIALQRRGEVVRSDQENIPPSRERREQRVQAYPLGTIEDVQQEDYVSPITGMFTRAYDRFRIAEEVRRAEAQSAAIQARNDENTQPEGNPLINVQNLSSSLTLNPLANPFSPPNVSEGVQIQISSLLRGPPHRPRANFHRQFYNQSSRSLPQPEPDPMDEGPNPVDLQALQRPVPSQPESLKVDFACKVGVLLLSEMNVERKVALMADSGNVRFVGRG</sequence>
<dbReference type="EMBL" id="JAPDRQ010000008">
    <property type="protein sequence ID" value="KAJ9663532.1"/>
    <property type="molecule type" value="Genomic_DNA"/>
</dbReference>
<reference evidence="1" key="1">
    <citation type="submission" date="2022-10" db="EMBL/GenBank/DDBJ databases">
        <title>Culturing micro-colonial fungi from biological soil crusts in the Mojave desert and describing Neophaeococcomyces mojavensis, and introducing the new genera and species Taxawa tesnikishii.</title>
        <authorList>
            <person name="Kurbessoian T."/>
            <person name="Stajich J.E."/>
        </authorList>
    </citation>
    <scope>NUCLEOTIDE SEQUENCE</scope>
    <source>
        <strain evidence="1">JES_112</strain>
    </source>
</reference>
<comment type="caution">
    <text evidence="1">The sequence shown here is derived from an EMBL/GenBank/DDBJ whole genome shotgun (WGS) entry which is preliminary data.</text>
</comment>
<keyword evidence="2" id="KW-1185">Reference proteome</keyword>
<evidence type="ECO:0000313" key="1">
    <source>
        <dbReference type="EMBL" id="KAJ9663532.1"/>
    </source>
</evidence>
<evidence type="ECO:0000313" key="2">
    <source>
        <dbReference type="Proteomes" id="UP001172386"/>
    </source>
</evidence>